<feature type="compositionally biased region" description="Basic and acidic residues" evidence="1">
    <location>
        <begin position="331"/>
        <end position="347"/>
    </location>
</feature>
<dbReference type="GO" id="GO:0003723">
    <property type="term" value="F:RNA binding"/>
    <property type="evidence" value="ECO:0007669"/>
    <property type="project" value="InterPro"/>
</dbReference>
<feature type="compositionally biased region" description="Basic and acidic residues" evidence="1">
    <location>
        <begin position="492"/>
        <end position="501"/>
    </location>
</feature>
<proteinExistence type="predicted"/>
<organism evidence="2 3">
    <name type="scientific">Allomyces macrogynus (strain ATCC 38327)</name>
    <name type="common">Allomyces javanicus var. macrogynus</name>
    <dbReference type="NCBI Taxonomy" id="578462"/>
    <lineage>
        <taxon>Eukaryota</taxon>
        <taxon>Fungi</taxon>
        <taxon>Fungi incertae sedis</taxon>
        <taxon>Blastocladiomycota</taxon>
        <taxon>Blastocladiomycetes</taxon>
        <taxon>Blastocladiales</taxon>
        <taxon>Blastocladiaceae</taxon>
        <taxon>Allomyces</taxon>
    </lineage>
</organism>
<evidence type="ECO:0000313" key="3">
    <source>
        <dbReference type="Proteomes" id="UP000054350"/>
    </source>
</evidence>
<feature type="compositionally biased region" description="Basic residues" evidence="1">
    <location>
        <begin position="286"/>
        <end position="302"/>
    </location>
</feature>
<feature type="region of interest" description="Disordered" evidence="1">
    <location>
        <begin position="45"/>
        <end position="199"/>
    </location>
</feature>
<accession>A0A0L0RX53</accession>
<feature type="compositionally biased region" description="Low complexity" evidence="1">
    <location>
        <begin position="17"/>
        <end position="29"/>
    </location>
</feature>
<dbReference type="OMA" id="STERDPW"/>
<feature type="compositionally biased region" description="Acidic residues" evidence="1">
    <location>
        <begin position="321"/>
        <end position="330"/>
    </location>
</feature>
<feature type="compositionally biased region" description="Polar residues" evidence="1">
    <location>
        <begin position="247"/>
        <end position="260"/>
    </location>
</feature>
<gene>
    <name evidence="2" type="ORF">AMAG_00663</name>
</gene>
<feature type="compositionally biased region" description="Low complexity" evidence="1">
    <location>
        <begin position="502"/>
        <end position="518"/>
    </location>
</feature>
<sequence>MPSSSSSAPAPPPLAAPRPTAAATTSSSTFSPFYLPLNMNVAATAGPQDETIKPDTTAQLPSDEESESDVSTTTSLSSDDEDEWGSGPRIRRTASGGALGRPITDKDAKIHGYLKSMRGDLAKDALHRERERSLGTRKAYHMNGYARASNDNTPRSSVSSRAPLPAGGSAAGSLPRHRTGSNAQHSRRGGGGHSDDDDLVLGAVIRRPVATRAASMPYPYTVAHAPYAASPVGSRTASPVPIRPYGTTDQGSSRGSTSDASAGHSRRTSGDTKKANRKSTSSKTTGKSKRRSSTSSKTRRRRTVDSEGPSLQGERDRAEETSDGGEDVEEVELRVPRRRCEREHEEVDGNEDEEDEDEVDSEEERRKAKRKSKSKSGKSSSSKGKKSSKSKHKSSSRSAAVAGDSDVDSAVASRKSASKRRRSRERPVVVDSDEDEPSRLEDEVRSVRDDDSQDDVGSADEKPKRSSRKSEPTSKKEKRKSSSGKSKSSSSKTDRDRDRASKSSSSKTSKSRSKSASALPTPPESLASTGSVPQALAGTDTEVYEKPRRHRRQRSVESNPTRESSRHRSASAAAQVGAF</sequence>
<feature type="compositionally biased region" description="Polar residues" evidence="1">
    <location>
        <begin position="149"/>
        <end position="158"/>
    </location>
</feature>
<dbReference type="PANTHER" id="PTHR46528:SF1">
    <property type="entry name" value="PROTEIN SON"/>
    <property type="match status" value="1"/>
</dbReference>
<dbReference type="Proteomes" id="UP000054350">
    <property type="component" value="Unassembled WGS sequence"/>
</dbReference>
<dbReference type="VEuPathDB" id="FungiDB:AMAG_00663"/>
<dbReference type="AlphaFoldDB" id="A0A0L0RX53"/>
<dbReference type="GO" id="GO:0043484">
    <property type="term" value="P:regulation of RNA splicing"/>
    <property type="evidence" value="ECO:0007669"/>
    <property type="project" value="InterPro"/>
</dbReference>
<feature type="region of interest" description="Disordered" evidence="1">
    <location>
        <begin position="1"/>
        <end position="29"/>
    </location>
</feature>
<dbReference type="EMBL" id="GG745328">
    <property type="protein sequence ID" value="KNE54704.1"/>
    <property type="molecule type" value="Genomic_DNA"/>
</dbReference>
<reference evidence="3" key="2">
    <citation type="submission" date="2009-11" db="EMBL/GenBank/DDBJ databases">
        <title>The Genome Sequence of Allomyces macrogynus strain ATCC 38327.</title>
        <authorList>
            <consortium name="The Broad Institute Genome Sequencing Platform"/>
            <person name="Russ C."/>
            <person name="Cuomo C."/>
            <person name="Shea T."/>
            <person name="Young S.K."/>
            <person name="Zeng Q."/>
            <person name="Koehrsen M."/>
            <person name="Haas B."/>
            <person name="Borodovsky M."/>
            <person name="Guigo R."/>
            <person name="Alvarado L."/>
            <person name="Berlin A."/>
            <person name="Borenstein D."/>
            <person name="Chen Z."/>
            <person name="Engels R."/>
            <person name="Freedman E."/>
            <person name="Gellesch M."/>
            <person name="Goldberg J."/>
            <person name="Griggs A."/>
            <person name="Gujja S."/>
            <person name="Heiman D."/>
            <person name="Hepburn T."/>
            <person name="Howarth C."/>
            <person name="Jen D."/>
            <person name="Larson L."/>
            <person name="Lewis B."/>
            <person name="Mehta T."/>
            <person name="Park D."/>
            <person name="Pearson M."/>
            <person name="Roberts A."/>
            <person name="Saif S."/>
            <person name="Shenoy N."/>
            <person name="Sisk P."/>
            <person name="Stolte C."/>
            <person name="Sykes S."/>
            <person name="Walk T."/>
            <person name="White J."/>
            <person name="Yandava C."/>
            <person name="Burger G."/>
            <person name="Gray M.W."/>
            <person name="Holland P.W.H."/>
            <person name="King N."/>
            <person name="Lang F.B.F."/>
            <person name="Roger A.J."/>
            <person name="Ruiz-Trillo I."/>
            <person name="Lander E."/>
            <person name="Nusbaum C."/>
        </authorList>
    </citation>
    <scope>NUCLEOTIDE SEQUENCE [LARGE SCALE GENOMIC DNA]</scope>
    <source>
        <strain evidence="3">ATCC 38327</strain>
    </source>
</reference>
<feature type="compositionally biased region" description="Acidic residues" evidence="1">
    <location>
        <begin position="348"/>
        <end position="362"/>
    </location>
</feature>
<feature type="compositionally biased region" description="Low complexity" evidence="1">
    <location>
        <begin position="159"/>
        <end position="174"/>
    </location>
</feature>
<dbReference type="GO" id="GO:0051726">
    <property type="term" value="P:regulation of cell cycle"/>
    <property type="evidence" value="ECO:0007669"/>
    <property type="project" value="InterPro"/>
</dbReference>
<feature type="compositionally biased region" description="Basic and acidic residues" evidence="1">
    <location>
        <begin position="117"/>
        <end position="134"/>
    </location>
</feature>
<feature type="compositionally biased region" description="Basic and acidic residues" evidence="1">
    <location>
        <begin position="459"/>
        <end position="475"/>
    </location>
</feature>
<feature type="compositionally biased region" description="Low complexity" evidence="1">
    <location>
        <begin position="570"/>
        <end position="579"/>
    </location>
</feature>
<evidence type="ECO:0000256" key="1">
    <source>
        <dbReference type="SAM" id="MobiDB-lite"/>
    </source>
</evidence>
<dbReference type="OrthoDB" id="5598088at2759"/>
<name>A0A0L0RX53_ALLM3</name>
<dbReference type="InterPro" id="IPR032922">
    <property type="entry name" value="SON"/>
</dbReference>
<reference evidence="2 3" key="1">
    <citation type="submission" date="2009-11" db="EMBL/GenBank/DDBJ databases">
        <title>Annotation of Allomyces macrogynus ATCC 38327.</title>
        <authorList>
            <consortium name="The Broad Institute Genome Sequencing Platform"/>
            <person name="Russ C."/>
            <person name="Cuomo C."/>
            <person name="Burger G."/>
            <person name="Gray M.W."/>
            <person name="Holland P.W.H."/>
            <person name="King N."/>
            <person name="Lang F.B.F."/>
            <person name="Roger A.J."/>
            <person name="Ruiz-Trillo I."/>
            <person name="Young S.K."/>
            <person name="Zeng Q."/>
            <person name="Gargeya S."/>
            <person name="Fitzgerald M."/>
            <person name="Haas B."/>
            <person name="Abouelleil A."/>
            <person name="Alvarado L."/>
            <person name="Arachchi H.M."/>
            <person name="Berlin A."/>
            <person name="Chapman S.B."/>
            <person name="Gearin G."/>
            <person name="Goldberg J."/>
            <person name="Griggs A."/>
            <person name="Gujja S."/>
            <person name="Hansen M."/>
            <person name="Heiman D."/>
            <person name="Howarth C."/>
            <person name="Larimer J."/>
            <person name="Lui A."/>
            <person name="MacDonald P.J.P."/>
            <person name="McCowen C."/>
            <person name="Montmayeur A."/>
            <person name="Murphy C."/>
            <person name="Neiman D."/>
            <person name="Pearson M."/>
            <person name="Priest M."/>
            <person name="Roberts A."/>
            <person name="Saif S."/>
            <person name="Shea T."/>
            <person name="Sisk P."/>
            <person name="Stolte C."/>
            <person name="Sykes S."/>
            <person name="Wortman J."/>
            <person name="Nusbaum C."/>
            <person name="Birren B."/>
        </authorList>
    </citation>
    <scope>NUCLEOTIDE SEQUENCE [LARGE SCALE GENOMIC DNA]</scope>
    <source>
        <strain evidence="2 3">ATCC 38327</strain>
    </source>
</reference>
<dbReference type="PANTHER" id="PTHR46528">
    <property type="entry name" value="PROTEIN SON"/>
    <property type="match status" value="1"/>
</dbReference>
<evidence type="ECO:0000313" key="2">
    <source>
        <dbReference type="EMBL" id="KNE54704.1"/>
    </source>
</evidence>
<feature type="compositionally biased region" description="Basic residues" evidence="1">
    <location>
        <begin position="367"/>
        <end position="376"/>
    </location>
</feature>
<feature type="compositionally biased region" description="Basic and acidic residues" evidence="1">
    <location>
        <begin position="437"/>
        <end position="450"/>
    </location>
</feature>
<protein>
    <submittedName>
        <fullName evidence="2">Uncharacterized protein</fullName>
    </submittedName>
</protein>
<feature type="compositionally biased region" description="Low complexity" evidence="1">
    <location>
        <begin position="396"/>
        <end position="415"/>
    </location>
</feature>
<feature type="compositionally biased region" description="Basic residues" evidence="1">
    <location>
        <begin position="383"/>
        <end position="395"/>
    </location>
</feature>
<keyword evidence="3" id="KW-1185">Reference proteome</keyword>
<feature type="region of interest" description="Disordered" evidence="1">
    <location>
        <begin position="230"/>
        <end position="579"/>
    </location>
</feature>
<feature type="compositionally biased region" description="Basic residues" evidence="1">
    <location>
        <begin position="175"/>
        <end position="190"/>
    </location>
</feature>